<sequence length="165" mass="19079">MVGLNGYIAFFGMWFFLMLNAVASQSFGLLAGAYFLNQSQGVTMCVTVSLFYMMMGGFYVEHFPIWLRWGRFISPPYYTFQAFNYLELHDSPPVQCAKHNSLFATCVANNSTVITSDELLSHLDIIVPLYFDFVYLFCYTLLCYALGYFVLRCLRRPDYLVQKQT</sequence>
<evidence type="ECO:0000313" key="7">
    <source>
        <dbReference type="Proteomes" id="UP000695022"/>
    </source>
</evidence>
<dbReference type="Proteomes" id="UP000695022">
    <property type="component" value="Unplaced"/>
</dbReference>
<evidence type="ECO:0000256" key="1">
    <source>
        <dbReference type="ARBA" id="ARBA00004141"/>
    </source>
</evidence>
<keyword evidence="4 5" id="KW-0472">Membrane</keyword>
<evidence type="ECO:0000256" key="5">
    <source>
        <dbReference type="SAM" id="Phobius"/>
    </source>
</evidence>
<evidence type="ECO:0000259" key="6">
    <source>
        <dbReference type="Pfam" id="PF01061"/>
    </source>
</evidence>
<feature type="transmembrane region" description="Helical" evidence="5">
    <location>
        <begin position="6"/>
        <end position="30"/>
    </location>
</feature>
<proteinExistence type="predicted"/>
<dbReference type="Pfam" id="PF01061">
    <property type="entry name" value="ABC2_membrane"/>
    <property type="match status" value="1"/>
</dbReference>
<dbReference type="GeneID" id="106815259"/>
<feature type="transmembrane region" description="Helical" evidence="5">
    <location>
        <begin position="133"/>
        <end position="154"/>
    </location>
</feature>
<evidence type="ECO:0000256" key="3">
    <source>
        <dbReference type="ARBA" id="ARBA00022989"/>
    </source>
</evidence>
<reference evidence="8" key="1">
    <citation type="submission" date="2025-08" db="UniProtKB">
        <authorList>
            <consortium name="RefSeq"/>
        </authorList>
    </citation>
    <scope>IDENTIFICATION</scope>
</reference>
<organism evidence="7 8">
    <name type="scientific">Priapulus caudatus</name>
    <name type="common">Priapulid worm</name>
    <dbReference type="NCBI Taxonomy" id="37621"/>
    <lineage>
        <taxon>Eukaryota</taxon>
        <taxon>Metazoa</taxon>
        <taxon>Ecdysozoa</taxon>
        <taxon>Scalidophora</taxon>
        <taxon>Priapulida</taxon>
        <taxon>Priapulimorpha</taxon>
        <taxon>Priapulimorphida</taxon>
        <taxon>Priapulidae</taxon>
        <taxon>Priapulus</taxon>
    </lineage>
</organism>
<keyword evidence="3 5" id="KW-1133">Transmembrane helix</keyword>
<protein>
    <submittedName>
        <fullName evidence="8">ABC transporter G family member 25-like</fullName>
    </submittedName>
</protein>
<comment type="subcellular location">
    <subcellularLocation>
        <location evidence="1">Membrane</location>
        <topology evidence="1">Multi-pass membrane protein</topology>
    </subcellularLocation>
</comment>
<keyword evidence="2 5" id="KW-0812">Transmembrane</keyword>
<evidence type="ECO:0000256" key="4">
    <source>
        <dbReference type="ARBA" id="ARBA00023136"/>
    </source>
</evidence>
<accession>A0ABM1ESL0</accession>
<keyword evidence="7" id="KW-1185">Reference proteome</keyword>
<gene>
    <name evidence="8" type="primary">LOC106815259</name>
</gene>
<feature type="domain" description="ABC-2 type transporter transmembrane" evidence="6">
    <location>
        <begin position="4"/>
        <end position="87"/>
    </location>
</feature>
<name>A0ABM1ESL0_PRICU</name>
<feature type="transmembrane region" description="Helical" evidence="5">
    <location>
        <begin position="42"/>
        <end position="60"/>
    </location>
</feature>
<dbReference type="InterPro" id="IPR013525">
    <property type="entry name" value="ABC2_TM"/>
</dbReference>
<evidence type="ECO:0000256" key="2">
    <source>
        <dbReference type="ARBA" id="ARBA00022692"/>
    </source>
</evidence>
<dbReference type="RefSeq" id="XP_014675181.1">
    <property type="nucleotide sequence ID" value="XM_014819695.1"/>
</dbReference>
<evidence type="ECO:0000313" key="8">
    <source>
        <dbReference type="RefSeq" id="XP_014675181.1"/>
    </source>
</evidence>